<dbReference type="GO" id="GO:0006749">
    <property type="term" value="P:glutathione metabolic process"/>
    <property type="evidence" value="ECO:0007669"/>
    <property type="project" value="InterPro"/>
</dbReference>
<dbReference type="InterPro" id="IPR036873">
    <property type="entry name" value="Rhodanese-like_dom_sf"/>
</dbReference>
<dbReference type="Gene3D" id="3.40.250.10">
    <property type="entry name" value="Rhodanese-like domain"/>
    <property type="match status" value="1"/>
</dbReference>
<dbReference type="SUPFAM" id="SSF52821">
    <property type="entry name" value="Rhodanese/Cell cycle control phosphatase"/>
    <property type="match status" value="1"/>
</dbReference>
<comment type="caution">
    <text evidence="2">The sequence shown here is derived from an EMBL/GenBank/DDBJ whole genome shotgun (WGS) entry which is preliminary data.</text>
</comment>
<accession>A0A2T2WY11</accession>
<protein>
    <recommendedName>
        <fullName evidence="1">Rhodanese domain-containing protein</fullName>
    </recommendedName>
</protein>
<sequence length="386" mass="43145">MHTKSTRRIPMSIKSVTAKTVFDELDQGQPIVILDLRAPSEFEDWRIAGPHPAKFYNIFYADFFENEEAAAAPLPKDQEITIVCAKGGASATVAEILDQLGYQVRHMEGGMLAWSQLHIVRPVPVASEEFKIWQVNRVGKGCLSYVVAAHGEGLIVDPSRMTHVYQDLAQQEGFRIRYVVDTHIHADHISGGRELAHAAGATYRLTETHAGAPLRYEPLNDKEVLSLGDVRVETLTIHTPGHTPESTSFLINDQYLISGDTVFVEGVGRPDLGGNTAKWAQDLFESIHVRLAGLRNDTWVLPAHYQSMDEIKEHRLVFTTFGHLRKTDKIKRNLSAQQFIRDIVNDNSPPPPNYEKIVDANMGRIDLDVDTANFLEIGPNRCALVH</sequence>
<dbReference type="InterPro" id="IPR051682">
    <property type="entry name" value="Mito_Persulfide_Diox"/>
</dbReference>
<dbReference type="SMART" id="SM00450">
    <property type="entry name" value="RHOD"/>
    <property type="match status" value="1"/>
</dbReference>
<dbReference type="AlphaFoldDB" id="A0A2T2WY11"/>
<dbReference type="Pfam" id="PF00753">
    <property type="entry name" value="Lactamase_B"/>
    <property type="match status" value="1"/>
</dbReference>
<proteinExistence type="predicted"/>
<feature type="domain" description="Rhodanese" evidence="1">
    <location>
        <begin position="27"/>
        <end position="120"/>
    </location>
</feature>
<dbReference type="GO" id="GO:0050313">
    <property type="term" value="F:sulfur dioxygenase activity"/>
    <property type="evidence" value="ECO:0007669"/>
    <property type="project" value="InterPro"/>
</dbReference>
<dbReference type="Gene3D" id="3.60.15.10">
    <property type="entry name" value="Ribonuclease Z/Hydroxyacylglutathione hydrolase-like"/>
    <property type="match status" value="1"/>
</dbReference>
<dbReference type="InterPro" id="IPR001763">
    <property type="entry name" value="Rhodanese-like_dom"/>
</dbReference>
<dbReference type="SUPFAM" id="SSF56281">
    <property type="entry name" value="Metallo-hydrolase/oxidoreductase"/>
    <property type="match status" value="1"/>
</dbReference>
<evidence type="ECO:0000313" key="2">
    <source>
        <dbReference type="EMBL" id="PSR27121.1"/>
    </source>
</evidence>
<dbReference type="GO" id="GO:0070813">
    <property type="term" value="P:hydrogen sulfide metabolic process"/>
    <property type="evidence" value="ECO:0007669"/>
    <property type="project" value="TreeGrafter"/>
</dbReference>
<organism evidence="2 3">
    <name type="scientific">Sulfobacillus benefaciens</name>
    <dbReference type="NCBI Taxonomy" id="453960"/>
    <lineage>
        <taxon>Bacteria</taxon>
        <taxon>Bacillati</taxon>
        <taxon>Bacillota</taxon>
        <taxon>Clostridia</taxon>
        <taxon>Eubacteriales</taxon>
        <taxon>Clostridiales Family XVII. Incertae Sedis</taxon>
        <taxon>Sulfobacillus</taxon>
    </lineage>
</organism>
<dbReference type="EMBL" id="PXYT01000029">
    <property type="protein sequence ID" value="PSR27121.1"/>
    <property type="molecule type" value="Genomic_DNA"/>
</dbReference>
<dbReference type="SMART" id="SM00849">
    <property type="entry name" value="Lactamase_B"/>
    <property type="match status" value="1"/>
</dbReference>
<dbReference type="InterPro" id="IPR001279">
    <property type="entry name" value="Metallo-B-lactamas"/>
</dbReference>
<name>A0A2T2WY11_9FIRM</name>
<dbReference type="CDD" id="cd07724">
    <property type="entry name" value="POD-like_MBL-fold"/>
    <property type="match status" value="1"/>
</dbReference>
<evidence type="ECO:0000259" key="1">
    <source>
        <dbReference type="PROSITE" id="PS50206"/>
    </source>
</evidence>
<dbReference type="PANTHER" id="PTHR43084">
    <property type="entry name" value="PERSULFIDE DIOXYGENASE ETHE1"/>
    <property type="match status" value="1"/>
</dbReference>
<dbReference type="PANTHER" id="PTHR43084:SF7">
    <property type="entry name" value="BETA-LACTAMASE DOMAIN PROTEIN"/>
    <property type="match status" value="1"/>
</dbReference>
<dbReference type="InterPro" id="IPR036866">
    <property type="entry name" value="RibonucZ/Hydroxyglut_hydro"/>
</dbReference>
<dbReference type="Pfam" id="PF00581">
    <property type="entry name" value="Rhodanese"/>
    <property type="match status" value="1"/>
</dbReference>
<dbReference type="Proteomes" id="UP000242699">
    <property type="component" value="Unassembled WGS sequence"/>
</dbReference>
<dbReference type="PROSITE" id="PS50206">
    <property type="entry name" value="RHODANESE_3"/>
    <property type="match status" value="1"/>
</dbReference>
<gene>
    <name evidence="2" type="ORF">C7B43_12385</name>
</gene>
<reference evidence="2 3" key="1">
    <citation type="journal article" date="2014" name="BMC Genomics">
        <title>Comparison of environmental and isolate Sulfobacillus genomes reveals diverse carbon, sulfur, nitrogen, and hydrogen metabolisms.</title>
        <authorList>
            <person name="Justice N.B."/>
            <person name="Norman A."/>
            <person name="Brown C.T."/>
            <person name="Singh A."/>
            <person name="Thomas B.C."/>
            <person name="Banfield J.F."/>
        </authorList>
    </citation>
    <scope>NUCLEOTIDE SEQUENCE [LARGE SCALE GENOMIC DNA]</scope>
    <source>
        <strain evidence="2">AMDSBA1</strain>
    </source>
</reference>
<dbReference type="InterPro" id="IPR044528">
    <property type="entry name" value="POD-like_MBL-fold"/>
</dbReference>
<evidence type="ECO:0000313" key="3">
    <source>
        <dbReference type="Proteomes" id="UP000242699"/>
    </source>
</evidence>